<evidence type="ECO:0000313" key="1">
    <source>
        <dbReference type="Ensembl" id="ENSMFAP00000060554.1"/>
    </source>
</evidence>
<dbReference type="PRINTS" id="PR02045">
    <property type="entry name" value="F138DOMAIN"/>
</dbReference>
<dbReference type="AlphaFoldDB" id="A0A7N9D8Y2"/>
<accession>A0A7N9D8Y2</accession>
<dbReference type="GeneTree" id="ENSGT01150000286943"/>
<dbReference type="PANTHER" id="PTHR12138">
    <property type="entry name" value="PRIMATE-EXPANDED PROTEIN FAMILY"/>
    <property type="match status" value="1"/>
</dbReference>
<protein>
    <submittedName>
        <fullName evidence="1">Uncharacterized protein</fullName>
    </submittedName>
</protein>
<sequence>VAGITGTCRPSCLIFVFLVETGFHHVDQAGLELQISSDPPTSASQNVGITGVSHHTQPIQFQPKQICTKNLPDLFGGVRKTSYLGLGAGEVQACGQSKFYFLGFHLPCPSTPPKKLAEIELSQGSGEIGEG</sequence>
<evidence type="ECO:0000313" key="2">
    <source>
        <dbReference type="Proteomes" id="UP000233100"/>
    </source>
</evidence>
<reference evidence="1" key="2">
    <citation type="submission" date="2025-08" db="UniProtKB">
        <authorList>
            <consortium name="Ensembl"/>
        </authorList>
    </citation>
    <scope>IDENTIFICATION</scope>
</reference>
<name>A0A7N9D8Y2_MACFA</name>
<dbReference type="Ensembl" id="ENSMFAT00000073999.1">
    <property type="protein sequence ID" value="ENSMFAP00000060554.1"/>
    <property type="gene ID" value="ENSMFAG00000057243.1"/>
</dbReference>
<dbReference type="PANTHER" id="PTHR12138:SF161">
    <property type="entry name" value="SECRETED PROTEIN"/>
    <property type="match status" value="1"/>
</dbReference>
<keyword evidence="2" id="KW-1185">Reference proteome</keyword>
<reference evidence="1 2" key="1">
    <citation type="submission" date="2013-03" db="EMBL/GenBank/DDBJ databases">
        <authorList>
            <person name="Warren W."/>
            <person name="Wilson R.K."/>
        </authorList>
    </citation>
    <scope>NUCLEOTIDE SEQUENCE</scope>
</reference>
<proteinExistence type="predicted"/>
<reference evidence="1" key="3">
    <citation type="submission" date="2025-09" db="UniProtKB">
        <authorList>
            <consortium name="Ensembl"/>
        </authorList>
    </citation>
    <scope>IDENTIFICATION</scope>
</reference>
<organism evidence="1 2">
    <name type="scientific">Macaca fascicularis</name>
    <name type="common">Crab-eating macaque</name>
    <name type="synonym">Cynomolgus monkey</name>
    <dbReference type="NCBI Taxonomy" id="9541"/>
    <lineage>
        <taxon>Eukaryota</taxon>
        <taxon>Metazoa</taxon>
        <taxon>Chordata</taxon>
        <taxon>Craniata</taxon>
        <taxon>Vertebrata</taxon>
        <taxon>Euteleostomi</taxon>
        <taxon>Mammalia</taxon>
        <taxon>Eutheria</taxon>
        <taxon>Euarchontoglires</taxon>
        <taxon>Primates</taxon>
        <taxon>Haplorrhini</taxon>
        <taxon>Catarrhini</taxon>
        <taxon>Cercopithecidae</taxon>
        <taxon>Cercopithecinae</taxon>
        <taxon>Macaca</taxon>
    </lineage>
</organism>
<dbReference type="Proteomes" id="UP000233100">
    <property type="component" value="Chromosome 5"/>
</dbReference>